<dbReference type="PROSITE" id="PS01179">
    <property type="entry name" value="PID"/>
    <property type="match status" value="1"/>
</dbReference>
<name>A0A6P4IHR0_DROKI</name>
<dbReference type="SMART" id="SM00462">
    <property type="entry name" value="PTB"/>
    <property type="match status" value="1"/>
</dbReference>
<feature type="region of interest" description="Disordered" evidence="2">
    <location>
        <begin position="190"/>
        <end position="237"/>
    </location>
</feature>
<feature type="compositionally biased region" description="Basic and acidic residues" evidence="2">
    <location>
        <begin position="201"/>
        <end position="217"/>
    </location>
</feature>
<dbReference type="PANTHER" id="PTHR11232:SF17">
    <property type="entry name" value="CAPON-LIKE PROTEIN"/>
    <property type="match status" value="1"/>
</dbReference>
<dbReference type="RefSeq" id="XP_017028467.1">
    <property type="nucleotide sequence ID" value="XM_017172978.2"/>
</dbReference>
<organism evidence="4 5">
    <name type="scientific">Drosophila kikkawai</name>
    <name type="common">Fruit fly</name>
    <dbReference type="NCBI Taxonomy" id="30033"/>
    <lineage>
        <taxon>Eukaryota</taxon>
        <taxon>Metazoa</taxon>
        <taxon>Ecdysozoa</taxon>
        <taxon>Arthropoda</taxon>
        <taxon>Hexapoda</taxon>
        <taxon>Insecta</taxon>
        <taxon>Pterygota</taxon>
        <taxon>Neoptera</taxon>
        <taxon>Endopterygota</taxon>
        <taxon>Diptera</taxon>
        <taxon>Brachycera</taxon>
        <taxon>Muscomorpha</taxon>
        <taxon>Ephydroidea</taxon>
        <taxon>Drosophilidae</taxon>
        <taxon>Drosophila</taxon>
        <taxon>Sophophora</taxon>
    </lineage>
</organism>
<dbReference type="GeneID" id="108078865"/>
<dbReference type="Proteomes" id="UP001652661">
    <property type="component" value="Chromosome 3L"/>
</dbReference>
<dbReference type="OrthoDB" id="10030336at2759"/>
<keyword evidence="4" id="KW-1185">Reference proteome</keyword>
<proteinExistence type="predicted"/>
<feature type="domain" description="PID" evidence="3">
    <location>
        <begin position="28"/>
        <end position="175"/>
    </location>
</feature>
<accession>A0A6P4IHR0</accession>
<evidence type="ECO:0000313" key="4">
    <source>
        <dbReference type="Proteomes" id="UP001652661"/>
    </source>
</evidence>
<dbReference type="AlphaFoldDB" id="A0A6P4IHR0"/>
<dbReference type="FunFam" id="2.30.29.30:FF:000124">
    <property type="entry name" value="carboxyl-terminal PDZ ligand of neuronal nitric oxide synthase protein-like"/>
    <property type="match status" value="1"/>
</dbReference>
<protein>
    <submittedName>
        <fullName evidence="5">Capon-like protein isoform X4</fullName>
    </submittedName>
</protein>
<keyword evidence="1" id="KW-0175">Coiled coil</keyword>
<evidence type="ECO:0000256" key="2">
    <source>
        <dbReference type="SAM" id="MobiDB-lite"/>
    </source>
</evidence>
<dbReference type="InterPro" id="IPR006020">
    <property type="entry name" value="PTB/PI_dom"/>
</dbReference>
<dbReference type="GO" id="GO:0050998">
    <property type="term" value="F:nitric-oxide synthase binding"/>
    <property type="evidence" value="ECO:0007669"/>
    <property type="project" value="TreeGrafter"/>
</dbReference>
<dbReference type="CDD" id="cd01270">
    <property type="entry name" value="PTB_CAPON-like"/>
    <property type="match status" value="1"/>
</dbReference>
<gene>
    <name evidence="5" type="primary">LOC108078865</name>
</gene>
<evidence type="ECO:0000256" key="1">
    <source>
        <dbReference type="ARBA" id="ARBA00023054"/>
    </source>
</evidence>
<evidence type="ECO:0000313" key="5">
    <source>
        <dbReference type="RefSeq" id="XP_017028467.1"/>
    </source>
</evidence>
<dbReference type="PANTHER" id="PTHR11232">
    <property type="entry name" value="PHOSPHOTYROSINE INTERACTION DOMAIN-CONTAINING FAMILY MEMBER"/>
    <property type="match status" value="1"/>
</dbReference>
<evidence type="ECO:0000259" key="3">
    <source>
        <dbReference type="PROSITE" id="PS01179"/>
    </source>
</evidence>
<reference evidence="5" key="1">
    <citation type="submission" date="2025-08" db="UniProtKB">
        <authorList>
            <consortium name="RefSeq"/>
        </authorList>
    </citation>
    <scope>IDENTIFICATION</scope>
    <source>
        <strain evidence="5">14028-0561.14</strain>
        <tissue evidence="5">Whole fly</tissue>
    </source>
</reference>
<dbReference type="Pfam" id="PF00640">
    <property type="entry name" value="PID"/>
    <property type="match status" value="1"/>
</dbReference>
<dbReference type="Gene3D" id="2.30.29.30">
    <property type="entry name" value="Pleckstrin-homology domain (PH domain)/Phosphotyrosine-binding domain (PTB)"/>
    <property type="match status" value="1"/>
</dbReference>
<dbReference type="InterPro" id="IPR011993">
    <property type="entry name" value="PH-like_dom_sf"/>
</dbReference>
<sequence>MPSTPYDLVQDDQDLRVPLHAEQAFFHGITFQAKFVGWEEVPRPNTRAEIVQAMRRIRYECKVQNLKKRKVTIHISVNGVRVVLKKRRRKKKNWTNDPEEIELLNHPIYRIFYVSHDSSDLKIFSYIARDASTDTFKCSVFKSHKKSQAMRIVRTVGQAFEVCHKFNLHKNSLEPNDERSDISSSELLDVEQVSEQQLSEDGDRNGGDNETPKKEHLALSPDLNHTQPQRPNHLELMPSHSSLRKSNSLLCDVDDKSPGSPSSPRTEITQLKDQLEAQALQTRQALGQLMLVREQLISETNARIEAQARTQQLLQQNRELLEHLASLGAYNEQQSAGLTSANIGMAPQLSSTAKVARWFQQLPWHTASLSRPESGFVSGDSRSEKYQEDHFYGGIQTSAKETDDLCDEFLLVEGSSTIWTKLSAKKRRKLLGMRLGKVTTF</sequence>
<dbReference type="InterPro" id="IPR051133">
    <property type="entry name" value="Adapter_Engulfment-Domain"/>
</dbReference>
<dbReference type="SUPFAM" id="SSF50729">
    <property type="entry name" value="PH domain-like"/>
    <property type="match status" value="1"/>
</dbReference>